<feature type="region of interest" description="Disordered" evidence="1">
    <location>
        <begin position="401"/>
        <end position="438"/>
    </location>
</feature>
<keyword evidence="2" id="KW-0472">Membrane</keyword>
<dbReference type="InterPro" id="IPR003399">
    <property type="entry name" value="Mce/MlaD"/>
</dbReference>
<name>A0A838ADB7_9PSEU</name>
<dbReference type="EMBL" id="JACCKD010000006">
    <property type="protein sequence ID" value="MBA0127203.1"/>
    <property type="molecule type" value="Genomic_DNA"/>
</dbReference>
<dbReference type="Proteomes" id="UP000582974">
    <property type="component" value="Unassembled WGS sequence"/>
</dbReference>
<accession>A0A838ADB7</accession>
<dbReference type="InterPro" id="IPR052336">
    <property type="entry name" value="MlaD_Phospholipid_Transporter"/>
</dbReference>
<keyword evidence="2" id="KW-1133">Transmembrane helix</keyword>
<dbReference type="AlphaFoldDB" id="A0A838ADB7"/>
<feature type="compositionally biased region" description="Basic and acidic residues" evidence="1">
    <location>
        <begin position="417"/>
        <end position="438"/>
    </location>
</feature>
<evidence type="ECO:0000313" key="4">
    <source>
        <dbReference type="EMBL" id="MBA0127203.1"/>
    </source>
</evidence>
<comment type="caution">
    <text evidence="4">The sequence shown here is derived from an EMBL/GenBank/DDBJ whole genome shotgun (WGS) entry which is preliminary data.</text>
</comment>
<feature type="transmembrane region" description="Helical" evidence="2">
    <location>
        <begin position="12"/>
        <end position="30"/>
    </location>
</feature>
<reference evidence="4 5" key="1">
    <citation type="submission" date="2020-07" db="EMBL/GenBank/DDBJ databases">
        <title>Genome of Haloechinothrix sp.</title>
        <authorList>
            <person name="Tang S.-K."/>
            <person name="Yang L."/>
            <person name="Zhu W.-Y."/>
        </authorList>
    </citation>
    <scope>NUCLEOTIDE SEQUENCE [LARGE SCALE GENOMIC DNA]</scope>
    <source>
        <strain evidence="4 5">YIM 98757</strain>
    </source>
</reference>
<evidence type="ECO:0000256" key="1">
    <source>
        <dbReference type="SAM" id="MobiDB-lite"/>
    </source>
</evidence>
<sequence length="438" mass="46677">MRMRSTPAIRLMTVLGFVVAGIIIALYLLSGSHLRIPLLNEPHVYEVSAQLEDADNLVQGGQVRIAGVQVGDVQAIEHHDDHVEAVMSLYSEHVPLHEGATVRVGARSLVEETYLEVRDGDGEPIESGTTLPRDATRHSTQLRDVLESLDPETRDAMSSLMQSVGEGTAGTSEDFADTLAGLGDLGRDGHTALDAIAAQSEDLTALAGHTESLLSALDTSEGAIARMVENTDRLTAATSAQREAISGTMRKLPGVLASADSAGDSLTELSGSLAPVAANLSEAAPHLSDALAELPATSADLRGLLPSLSGTLDKAPPTLDRLPRFSGDMAELIPESIAMLRDVNPMLAYLEPYGPEIAAWFANFNAISRYTDEAGVHYFRLMPILNDMSVVSPLETGEVLSYKNPIPEPGAGADPGSFDREYPKVERDPDPREEPDSE</sequence>
<dbReference type="GO" id="GO:0005576">
    <property type="term" value="C:extracellular region"/>
    <property type="evidence" value="ECO:0007669"/>
    <property type="project" value="TreeGrafter"/>
</dbReference>
<feature type="domain" description="Mce/MlaD" evidence="3">
    <location>
        <begin position="45"/>
        <end position="120"/>
    </location>
</feature>
<keyword evidence="5" id="KW-1185">Reference proteome</keyword>
<protein>
    <submittedName>
        <fullName evidence="4">MCE family protein</fullName>
    </submittedName>
</protein>
<evidence type="ECO:0000259" key="3">
    <source>
        <dbReference type="Pfam" id="PF02470"/>
    </source>
</evidence>
<dbReference type="Pfam" id="PF02470">
    <property type="entry name" value="MlaD"/>
    <property type="match status" value="1"/>
</dbReference>
<proteinExistence type="predicted"/>
<evidence type="ECO:0000256" key="2">
    <source>
        <dbReference type="SAM" id="Phobius"/>
    </source>
</evidence>
<dbReference type="PANTHER" id="PTHR33371">
    <property type="entry name" value="INTERMEMBRANE PHOSPHOLIPID TRANSPORT SYSTEM BINDING PROTEIN MLAD-RELATED"/>
    <property type="match status" value="1"/>
</dbReference>
<keyword evidence="2" id="KW-0812">Transmembrane</keyword>
<evidence type="ECO:0000313" key="5">
    <source>
        <dbReference type="Proteomes" id="UP000582974"/>
    </source>
</evidence>
<organism evidence="4 5">
    <name type="scientific">Haloechinothrix aidingensis</name>
    <dbReference type="NCBI Taxonomy" id="2752311"/>
    <lineage>
        <taxon>Bacteria</taxon>
        <taxon>Bacillati</taxon>
        <taxon>Actinomycetota</taxon>
        <taxon>Actinomycetes</taxon>
        <taxon>Pseudonocardiales</taxon>
        <taxon>Pseudonocardiaceae</taxon>
        <taxon>Haloechinothrix</taxon>
    </lineage>
</organism>
<gene>
    <name evidence="4" type="ORF">H0B56_16755</name>
</gene>
<dbReference type="PANTHER" id="PTHR33371:SF4">
    <property type="entry name" value="INTERMEMBRANE PHOSPHOLIPID TRANSPORT SYSTEM BINDING PROTEIN MLAD"/>
    <property type="match status" value="1"/>
</dbReference>